<accession>A0A6C0D0H3</accession>
<reference evidence="1" key="1">
    <citation type="journal article" date="2020" name="Nature">
        <title>Giant virus diversity and host interactions through global metagenomics.</title>
        <authorList>
            <person name="Schulz F."/>
            <person name="Roux S."/>
            <person name="Paez-Espino D."/>
            <person name="Jungbluth S."/>
            <person name="Walsh D.A."/>
            <person name="Denef V.J."/>
            <person name="McMahon K.D."/>
            <person name="Konstantinidis K.T."/>
            <person name="Eloe-Fadrosh E.A."/>
            <person name="Kyrpides N.C."/>
            <person name="Woyke T."/>
        </authorList>
    </citation>
    <scope>NUCLEOTIDE SEQUENCE</scope>
    <source>
        <strain evidence="1">GVMAG-M-3300023174-104</strain>
    </source>
</reference>
<sequence>MRRRNEDIKIRYKSYFSLLPHPDYPLIDAPSPPPLHGEVKIGYMIFEPNHSSSTYGLYKFYELFSCCGGRLKRKKSQNVYAYQYTVYKLAP</sequence>
<protein>
    <submittedName>
        <fullName evidence="1">Uncharacterized protein</fullName>
    </submittedName>
</protein>
<name>A0A6C0D0H3_9ZZZZ</name>
<dbReference type="EMBL" id="MN739518">
    <property type="protein sequence ID" value="QHT10017.1"/>
    <property type="molecule type" value="Genomic_DNA"/>
</dbReference>
<organism evidence="1">
    <name type="scientific">viral metagenome</name>
    <dbReference type="NCBI Taxonomy" id="1070528"/>
    <lineage>
        <taxon>unclassified sequences</taxon>
        <taxon>metagenomes</taxon>
        <taxon>organismal metagenomes</taxon>
    </lineage>
</organism>
<evidence type="ECO:0000313" key="1">
    <source>
        <dbReference type="EMBL" id="QHT10017.1"/>
    </source>
</evidence>
<dbReference type="AlphaFoldDB" id="A0A6C0D0H3"/>
<proteinExistence type="predicted"/>